<evidence type="ECO:0000256" key="6">
    <source>
        <dbReference type="RuleBase" id="RU003345"/>
    </source>
</evidence>
<dbReference type="Proteomes" id="UP000530928">
    <property type="component" value="Unassembled WGS sequence"/>
</dbReference>
<reference evidence="8 9" key="1">
    <citation type="submission" date="2020-07" db="EMBL/GenBank/DDBJ databases">
        <title>Genomic Encyclopedia of Type Strains, Phase IV (KMG-IV): sequencing the most valuable type-strain genomes for metagenomic binning, comparative biology and taxonomic classification.</title>
        <authorList>
            <person name="Goeker M."/>
        </authorList>
    </citation>
    <scope>NUCLEOTIDE SEQUENCE [LARGE SCALE GENOMIC DNA]</scope>
    <source>
        <strain evidence="8 9">DSM 45533</strain>
    </source>
</reference>
<dbReference type="Gene3D" id="3.40.309.10">
    <property type="entry name" value="Aldehyde Dehydrogenase, Chain A, domain 2"/>
    <property type="match status" value="1"/>
</dbReference>
<keyword evidence="9" id="KW-1185">Reference proteome</keyword>
<dbReference type="SUPFAM" id="SSF53720">
    <property type="entry name" value="ALDH-like"/>
    <property type="match status" value="1"/>
</dbReference>
<dbReference type="Gene3D" id="3.40.605.10">
    <property type="entry name" value="Aldehyde Dehydrogenase, Chain A, domain 1"/>
    <property type="match status" value="1"/>
</dbReference>
<dbReference type="EC" id="1.2.1.3" evidence="3"/>
<comment type="caution">
    <text evidence="8">The sequence shown here is derived from an EMBL/GenBank/DDBJ whole genome shotgun (WGS) entry which is preliminary data.</text>
</comment>
<proteinExistence type="inferred from homology"/>
<evidence type="ECO:0000256" key="3">
    <source>
        <dbReference type="ARBA" id="ARBA00024226"/>
    </source>
</evidence>
<dbReference type="InterPro" id="IPR029510">
    <property type="entry name" value="Ald_DH_CS_GLU"/>
</dbReference>
<dbReference type="PROSITE" id="PS00070">
    <property type="entry name" value="ALDEHYDE_DEHYDR_CYS"/>
    <property type="match status" value="1"/>
</dbReference>
<dbReference type="InterPro" id="IPR016161">
    <property type="entry name" value="Ald_DH/histidinol_DH"/>
</dbReference>
<evidence type="ECO:0000256" key="2">
    <source>
        <dbReference type="ARBA" id="ARBA00023002"/>
    </source>
</evidence>
<comment type="catalytic activity">
    <reaction evidence="4">
        <text>an aldehyde + NAD(+) + H2O = a carboxylate + NADH + 2 H(+)</text>
        <dbReference type="Rhea" id="RHEA:16185"/>
        <dbReference type="ChEBI" id="CHEBI:15377"/>
        <dbReference type="ChEBI" id="CHEBI:15378"/>
        <dbReference type="ChEBI" id="CHEBI:17478"/>
        <dbReference type="ChEBI" id="CHEBI:29067"/>
        <dbReference type="ChEBI" id="CHEBI:57540"/>
        <dbReference type="ChEBI" id="CHEBI:57945"/>
        <dbReference type="EC" id="1.2.1.3"/>
    </reaction>
</comment>
<name>A0A7W0HUK0_9ACTN</name>
<accession>A0A7W0HUK0</accession>
<dbReference type="InterPro" id="IPR015590">
    <property type="entry name" value="Aldehyde_DH_dom"/>
</dbReference>
<dbReference type="AlphaFoldDB" id="A0A7W0HUK0"/>
<dbReference type="InterPro" id="IPR016160">
    <property type="entry name" value="Ald_DH_CS_CYS"/>
</dbReference>
<comment type="similarity">
    <text evidence="1 6">Belongs to the aldehyde dehydrogenase family.</text>
</comment>
<dbReference type="CDD" id="cd07138">
    <property type="entry name" value="ALDH_CddD_SSP0762"/>
    <property type="match status" value="1"/>
</dbReference>
<dbReference type="Pfam" id="PF00171">
    <property type="entry name" value="Aldedh"/>
    <property type="match status" value="1"/>
</dbReference>
<evidence type="ECO:0000256" key="1">
    <source>
        <dbReference type="ARBA" id="ARBA00009986"/>
    </source>
</evidence>
<keyword evidence="2 6" id="KW-0560">Oxidoreductase</keyword>
<evidence type="ECO:0000256" key="4">
    <source>
        <dbReference type="ARBA" id="ARBA00049194"/>
    </source>
</evidence>
<organism evidence="8 9">
    <name type="scientific">Nonomuraea soli</name>
    <dbReference type="NCBI Taxonomy" id="1032476"/>
    <lineage>
        <taxon>Bacteria</taxon>
        <taxon>Bacillati</taxon>
        <taxon>Actinomycetota</taxon>
        <taxon>Actinomycetes</taxon>
        <taxon>Streptosporangiales</taxon>
        <taxon>Streptosporangiaceae</taxon>
        <taxon>Nonomuraea</taxon>
    </lineage>
</organism>
<gene>
    <name evidence="8" type="ORF">HNR30_007561</name>
</gene>
<dbReference type="InterPro" id="IPR016162">
    <property type="entry name" value="Ald_DH_N"/>
</dbReference>
<dbReference type="PANTHER" id="PTHR42804:SF1">
    <property type="entry name" value="ALDEHYDE DEHYDROGENASE-RELATED"/>
    <property type="match status" value="1"/>
</dbReference>
<evidence type="ECO:0000313" key="9">
    <source>
        <dbReference type="Proteomes" id="UP000530928"/>
    </source>
</evidence>
<dbReference type="RefSeq" id="WP_181614883.1">
    <property type="nucleotide sequence ID" value="NZ_BAABAM010000007.1"/>
</dbReference>
<evidence type="ECO:0000256" key="5">
    <source>
        <dbReference type="PROSITE-ProRule" id="PRU10007"/>
    </source>
</evidence>
<evidence type="ECO:0000313" key="8">
    <source>
        <dbReference type="EMBL" id="MBA2896170.1"/>
    </source>
</evidence>
<feature type="active site" evidence="5">
    <location>
        <position position="247"/>
    </location>
</feature>
<sequence length="479" mass="50022">MRTPVKSWDSHWIDGRWVQGSGAIEVTDSHTEEVIATVPEGTAAEVDLAVDAARRAFPAWSATPTKERAAILQAVADGMHERQTELATLISREVGTPFMLANLVQTGLPNVSFSSMAELLDGWEPDSRQGNSIITREPVGVVAAITPWNYPLHQIAAKIAPALAAGCTVVLKPSEVAPLNAFVLMEILDAAAVPAGVVNLVCGTGPVVGEALAAHPGVDMITFTGSTAAGRRVAAVAARTVKKVALELGGKSPLVVLPDADMGNAVLRSLTGCFINSGQTCSALTRLVVPASRAAEVEELAGGFAAFATVGDPFDPAHQLGPLVSALQRDRVRAHISRALDEGARLLAGGVEPPHESGFYVQPTVLGGVTRDMAVAQEEVFGPVLVVQSYDDSGTEQEQDDAAVAVANDTVYGLAAGVFGGDPERALRVARRIRAGQVEVNGGAFNPVAPFGGYRQSGVGRELGSFGFEEYLEVKAIQL</sequence>
<dbReference type="PANTHER" id="PTHR42804">
    <property type="entry name" value="ALDEHYDE DEHYDROGENASE"/>
    <property type="match status" value="1"/>
</dbReference>
<protein>
    <recommendedName>
        <fullName evidence="3">aldehyde dehydrogenase (NAD(+))</fullName>
        <ecNumber evidence="3">1.2.1.3</ecNumber>
    </recommendedName>
</protein>
<dbReference type="GO" id="GO:0004029">
    <property type="term" value="F:aldehyde dehydrogenase (NAD+) activity"/>
    <property type="evidence" value="ECO:0007669"/>
    <property type="project" value="UniProtKB-EC"/>
</dbReference>
<dbReference type="InterPro" id="IPR016163">
    <property type="entry name" value="Ald_DH_C"/>
</dbReference>
<dbReference type="EMBL" id="JACDUR010000008">
    <property type="protein sequence ID" value="MBA2896170.1"/>
    <property type="molecule type" value="Genomic_DNA"/>
</dbReference>
<feature type="domain" description="Aldehyde dehydrogenase" evidence="7">
    <location>
        <begin position="17"/>
        <end position="477"/>
    </location>
</feature>
<dbReference type="FunFam" id="3.40.605.10:FF:000007">
    <property type="entry name" value="NAD/NADP-dependent betaine aldehyde dehydrogenase"/>
    <property type="match status" value="1"/>
</dbReference>
<dbReference type="PROSITE" id="PS00687">
    <property type="entry name" value="ALDEHYDE_DEHYDR_GLU"/>
    <property type="match status" value="1"/>
</dbReference>
<evidence type="ECO:0000259" key="7">
    <source>
        <dbReference type="Pfam" id="PF00171"/>
    </source>
</evidence>